<feature type="transmembrane region" description="Helical" evidence="8">
    <location>
        <begin position="164"/>
        <end position="187"/>
    </location>
</feature>
<protein>
    <recommendedName>
        <fullName evidence="11">Oligopeptide transporter</fullName>
    </recommendedName>
</protein>
<dbReference type="GO" id="GO:0000329">
    <property type="term" value="C:fungal-type vacuole membrane"/>
    <property type="evidence" value="ECO:0007669"/>
    <property type="project" value="TreeGrafter"/>
</dbReference>
<dbReference type="AlphaFoldDB" id="A0AAV9J4I7"/>
<reference evidence="9 10" key="1">
    <citation type="submission" date="2021-11" db="EMBL/GenBank/DDBJ databases">
        <title>Black yeast isolated from Biological Soil Crust.</title>
        <authorList>
            <person name="Kurbessoian T."/>
        </authorList>
    </citation>
    <scope>NUCLEOTIDE SEQUENCE [LARGE SCALE GENOMIC DNA]</scope>
    <source>
        <strain evidence="9 10">CCFEE 5522</strain>
    </source>
</reference>
<name>A0AAV9J4I7_9PEZI</name>
<feature type="region of interest" description="Disordered" evidence="7">
    <location>
        <begin position="1"/>
        <end position="61"/>
    </location>
</feature>
<evidence type="ECO:0000256" key="3">
    <source>
        <dbReference type="ARBA" id="ARBA00022448"/>
    </source>
</evidence>
<keyword evidence="4 8" id="KW-0812">Transmembrane</keyword>
<comment type="subcellular location">
    <subcellularLocation>
        <location evidence="1">Membrane</location>
        <topology evidence="1">Multi-pass membrane protein</topology>
    </subcellularLocation>
</comment>
<dbReference type="Pfam" id="PF03169">
    <property type="entry name" value="OPT"/>
    <property type="match status" value="1"/>
</dbReference>
<feature type="transmembrane region" description="Helical" evidence="8">
    <location>
        <begin position="123"/>
        <end position="143"/>
    </location>
</feature>
<evidence type="ECO:0000256" key="2">
    <source>
        <dbReference type="ARBA" id="ARBA00008807"/>
    </source>
</evidence>
<evidence type="ECO:0000256" key="8">
    <source>
        <dbReference type="SAM" id="Phobius"/>
    </source>
</evidence>
<feature type="transmembrane region" description="Helical" evidence="8">
    <location>
        <begin position="731"/>
        <end position="754"/>
    </location>
</feature>
<evidence type="ECO:0000313" key="9">
    <source>
        <dbReference type="EMBL" id="KAK4539867.1"/>
    </source>
</evidence>
<evidence type="ECO:0008006" key="11">
    <source>
        <dbReference type="Google" id="ProtNLM"/>
    </source>
</evidence>
<feature type="transmembrane region" description="Helical" evidence="8">
    <location>
        <begin position="695"/>
        <end position="719"/>
    </location>
</feature>
<feature type="transmembrane region" description="Helical" evidence="8">
    <location>
        <begin position="290"/>
        <end position="309"/>
    </location>
</feature>
<feature type="transmembrane region" description="Helical" evidence="8">
    <location>
        <begin position="497"/>
        <end position="515"/>
    </location>
</feature>
<gene>
    <name evidence="9" type="ORF">LTR36_010261</name>
</gene>
<evidence type="ECO:0000256" key="5">
    <source>
        <dbReference type="ARBA" id="ARBA00022989"/>
    </source>
</evidence>
<evidence type="ECO:0000313" key="10">
    <source>
        <dbReference type="Proteomes" id="UP001324427"/>
    </source>
</evidence>
<evidence type="ECO:0000256" key="6">
    <source>
        <dbReference type="ARBA" id="ARBA00023136"/>
    </source>
</evidence>
<accession>A0AAV9J4I7</accession>
<dbReference type="InterPro" id="IPR045035">
    <property type="entry name" value="YSL-like"/>
</dbReference>
<feature type="transmembrane region" description="Helical" evidence="8">
    <location>
        <begin position="265"/>
        <end position="284"/>
    </location>
</feature>
<evidence type="ECO:0000256" key="7">
    <source>
        <dbReference type="SAM" id="MobiDB-lite"/>
    </source>
</evidence>
<dbReference type="NCBIfam" id="TIGR00728">
    <property type="entry name" value="OPT_sfam"/>
    <property type="match status" value="1"/>
</dbReference>
<dbReference type="PANTHER" id="PTHR31645">
    <property type="entry name" value="OLIGOPEPTIDE TRANSPORTER YGL114W-RELATED"/>
    <property type="match status" value="1"/>
</dbReference>
<comment type="similarity">
    <text evidence="2">Belongs to the oligopeptide OPT transporter family.</text>
</comment>
<feature type="transmembrane region" description="Helical" evidence="8">
    <location>
        <begin position="321"/>
        <end position="348"/>
    </location>
</feature>
<dbReference type="GO" id="GO:0035673">
    <property type="term" value="F:oligopeptide transmembrane transporter activity"/>
    <property type="evidence" value="ECO:0007669"/>
    <property type="project" value="InterPro"/>
</dbReference>
<feature type="transmembrane region" description="Helical" evidence="8">
    <location>
        <begin position="394"/>
        <end position="413"/>
    </location>
</feature>
<evidence type="ECO:0000256" key="4">
    <source>
        <dbReference type="ARBA" id="ARBA00022692"/>
    </source>
</evidence>
<feature type="transmembrane region" description="Helical" evidence="8">
    <location>
        <begin position="590"/>
        <end position="612"/>
    </location>
</feature>
<proteinExistence type="inferred from homology"/>
<organism evidence="9 10">
    <name type="scientific">Oleoguttula mirabilis</name>
    <dbReference type="NCBI Taxonomy" id="1507867"/>
    <lineage>
        <taxon>Eukaryota</taxon>
        <taxon>Fungi</taxon>
        <taxon>Dikarya</taxon>
        <taxon>Ascomycota</taxon>
        <taxon>Pezizomycotina</taxon>
        <taxon>Dothideomycetes</taxon>
        <taxon>Dothideomycetidae</taxon>
        <taxon>Mycosphaerellales</taxon>
        <taxon>Teratosphaeriaceae</taxon>
        <taxon>Oleoguttula</taxon>
    </lineage>
</organism>
<keyword evidence="3" id="KW-0813">Transport</keyword>
<keyword evidence="6 8" id="KW-0472">Membrane</keyword>
<dbReference type="Proteomes" id="UP001324427">
    <property type="component" value="Unassembled WGS sequence"/>
</dbReference>
<keyword evidence="10" id="KW-1185">Reference proteome</keyword>
<dbReference type="PANTHER" id="PTHR31645:SF3">
    <property type="entry name" value="OLIGOPEPTIDE TRANSPORTER"/>
    <property type="match status" value="1"/>
</dbReference>
<feature type="transmembrane region" description="Helical" evidence="8">
    <location>
        <begin position="99"/>
        <end position="117"/>
    </location>
</feature>
<comment type="caution">
    <text evidence="9">The sequence shown here is derived from an EMBL/GenBank/DDBJ whole genome shotgun (WGS) entry which is preliminary data.</text>
</comment>
<evidence type="ECO:0000256" key="1">
    <source>
        <dbReference type="ARBA" id="ARBA00004141"/>
    </source>
</evidence>
<feature type="transmembrane region" description="Helical" evidence="8">
    <location>
        <begin position="199"/>
        <end position="220"/>
    </location>
</feature>
<keyword evidence="5 8" id="KW-1133">Transmembrane helix</keyword>
<feature type="transmembrane region" description="Helical" evidence="8">
    <location>
        <begin position="471"/>
        <end position="491"/>
    </location>
</feature>
<dbReference type="EMBL" id="JAVFHQ010000080">
    <property type="protein sequence ID" value="KAK4539867.1"/>
    <property type="molecule type" value="Genomic_DNA"/>
</dbReference>
<dbReference type="InterPro" id="IPR004813">
    <property type="entry name" value="OPT"/>
</dbReference>
<feature type="transmembrane region" description="Helical" evidence="8">
    <location>
        <begin position="657"/>
        <end position="674"/>
    </location>
</feature>
<sequence length="776" mass="83798">MGDVTEVMDRPIQPMGYINPDVPPLTQKQNVFNPTPPRTSDSRSAETSDVEAMEEKPGKGPAYVGGMEELEMSEETVVDPFVPFDDLPEERHWIVTFRAMLVGCVCGALVNASNLYLGLKTGWTFGASLFGSVVGFSVLKGLSRALPDNFPLFGGSFGPRENNIVQTAATASGGLSSVFISGIPALYQLGLLTTPKEDFWRLVSLTIVGGYFGFLFATPLRKFFIVYVARELRLIFPTPSATAMTIRSMHAAATGEAIAKMKMTALAWAFSAAFLLRVVSQYATGILWDWHIFTWFFIWGGYNNSALAVENWGWLIEWTPAFIGVGILVGLNTAISFFGGSVLAWGIIGPALVHNGAAFGIQEYPDDPHWSGIVAFSSLGTAASTKDTPSPRFWLLWPGVLLMIVVSFTELALQYKVFYFVSKAVFRGTCAGLNAMLHTMKKDSPWLAKIGAQSKADTVQDSAEESELVKWWMWAPLLIIVIICSCVVMGVQYDMPVGMSLLSVFLAFFFSFLAVQCSGVTDITPLTAASKASQIVLGGATKGEHWAVTHAQRLNLLGGSLASMGANQASDLVGDFRVGFLLRTSPKQQFLAQGLGTLVAVFLAPALFMLFAKAYPCIIIVDESAAAHCPFSAPSVAAWRAVAVAITDPTFPVPTSSGIFSIVFSIFGAAMVLIRHYAYNGKWAKYRVYHPNMMCVGLAFVLPQTYYGTAMLMGSVPAYFWAKRNAKHFDIYGYAVAAGLIAGEGIGGVINAIFEIAGISGPTPYGTQIACPARSC</sequence>